<reference evidence="1 2" key="1">
    <citation type="submission" date="2020-04" db="EMBL/GenBank/DDBJ databases">
        <authorList>
            <person name="Liu S."/>
        </authorList>
    </citation>
    <scope>NUCLEOTIDE SEQUENCE [LARGE SCALE GENOMIC DNA]</scope>
    <source>
        <strain evidence="1 2">CGMCC 1.15091</strain>
    </source>
</reference>
<accession>A0ABX1JS94</accession>
<keyword evidence="2" id="KW-1185">Reference proteome</keyword>
<dbReference type="EMBL" id="JAAZSR010000267">
    <property type="protein sequence ID" value="NKX51621.1"/>
    <property type="molecule type" value="Genomic_DNA"/>
</dbReference>
<feature type="non-terminal residue" evidence="1">
    <location>
        <position position="1"/>
    </location>
</feature>
<name>A0ABX1JS94_9MICC</name>
<protein>
    <submittedName>
        <fullName evidence="1">MaoC family dehydratase</fullName>
    </submittedName>
</protein>
<comment type="caution">
    <text evidence="1">The sequence shown here is derived from an EMBL/GenBank/DDBJ whole genome shotgun (WGS) entry which is preliminary data.</text>
</comment>
<organism evidence="1 2">
    <name type="scientific">Arthrobacter deserti</name>
    <dbReference type="NCBI Taxonomy" id="1742687"/>
    <lineage>
        <taxon>Bacteria</taxon>
        <taxon>Bacillati</taxon>
        <taxon>Actinomycetota</taxon>
        <taxon>Actinomycetes</taxon>
        <taxon>Micrococcales</taxon>
        <taxon>Micrococcaceae</taxon>
        <taxon>Arthrobacter</taxon>
    </lineage>
</organism>
<proteinExistence type="predicted"/>
<dbReference type="Proteomes" id="UP000523795">
    <property type="component" value="Unassembled WGS sequence"/>
</dbReference>
<feature type="non-terminal residue" evidence="1">
    <location>
        <position position="26"/>
    </location>
</feature>
<gene>
    <name evidence="1" type="ORF">HER39_13810</name>
</gene>
<evidence type="ECO:0000313" key="2">
    <source>
        <dbReference type="Proteomes" id="UP000523795"/>
    </source>
</evidence>
<sequence>ARAVKATHPSHFDVEAARGLGYRDLV</sequence>
<evidence type="ECO:0000313" key="1">
    <source>
        <dbReference type="EMBL" id="NKX51621.1"/>
    </source>
</evidence>